<dbReference type="InterPro" id="IPR050256">
    <property type="entry name" value="Glycosyltransferase_2"/>
</dbReference>
<keyword evidence="2" id="KW-0328">Glycosyltransferase</keyword>
<dbReference type="InterPro" id="IPR001173">
    <property type="entry name" value="Glyco_trans_2-like"/>
</dbReference>
<keyword evidence="2" id="KW-0808">Transferase</keyword>
<evidence type="ECO:0000313" key="2">
    <source>
        <dbReference type="EMBL" id="STX41676.1"/>
    </source>
</evidence>
<dbReference type="Pfam" id="PF00535">
    <property type="entry name" value="Glycos_transf_2"/>
    <property type="match status" value="1"/>
</dbReference>
<gene>
    <name evidence="2" type="primary">arnC_2</name>
    <name evidence="2" type="ORF">NCTC13292_01111</name>
</gene>
<protein>
    <submittedName>
        <fullName evidence="2">Lipopolysaccharide biosynthesis glycosyltransferase</fullName>
        <ecNumber evidence="2">2.4.2.53</ecNumber>
    </submittedName>
</protein>
<keyword evidence="3" id="KW-1185">Reference proteome</keyword>
<dbReference type="OrthoDB" id="9808633at2"/>
<dbReference type="Proteomes" id="UP000254677">
    <property type="component" value="Unassembled WGS sequence"/>
</dbReference>
<dbReference type="CDD" id="cd04179">
    <property type="entry name" value="DPM_DPG-synthase_like"/>
    <property type="match status" value="1"/>
</dbReference>
<dbReference type="PANTHER" id="PTHR48090:SF7">
    <property type="entry name" value="RFBJ PROTEIN"/>
    <property type="match status" value="1"/>
</dbReference>
<proteinExistence type="predicted"/>
<evidence type="ECO:0000259" key="1">
    <source>
        <dbReference type="Pfam" id="PF00535"/>
    </source>
</evidence>
<dbReference type="Gene3D" id="3.90.550.10">
    <property type="entry name" value="Spore Coat Polysaccharide Biosynthesis Protein SpsA, Chain A"/>
    <property type="match status" value="1"/>
</dbReference>
<sequence length="229" mass="25682">MSLTTDPTGKRVTVAMITKNEEKAVGRVIQDIKQVVPDAEIVIIDSSADQTATIAEEMGAKVIRQIPPRGYGPAMERALREASREVIITLDCDNTYPSKKIPELASLILDQGYDLVDASRLGKKPQAMPWSNYVGNVVFAWLASLLFFRHLTDLHSGMRAYRKTMIDALQFDAQGAALPVELLLKPIISGYKVHTVFIDYHERIGQSKMNALDTSWWTIKRIIKVRMHS</sequence>
<dbReference type="EMBL" id="UGOA01000001">
    <property type="protein sequence ID" value="STX41676.1"/>
    <property type="molecule type" value="Genomic_DNA"/>
</dbReference>
<reference evidence="2 3" key="1">
    <citation type="submission" date="2018-06" db="EMBL/GenBank/DDBJ databases">
        <authorList>
            <consortium name="Pathogen Informatics"/>
            <person name="Doyle S."/>
        </authorList>
    </citation>
    <scope>NUCLEOTIDE SEQUENCE [LARGE SCALE GENOMIC DNA]</scope>
    <source>
        <strain evidence="2 3">NCTC13292</strain>
    </source>
</reference>
<dbReference type="AlphaFoldDB" id="A0A378J2Q9"/>
<feature type="domain" description="Glycosyltransferase 2-like" evidence="1">
    <location>
        <begin position="13"/>
        <end position="167"/>
    </location>
</feature>
<dbReference type="SUPFAM" id="SSF53448">
    <property type="entry name" value="Nucleotide-diphospho-sugar transferases"/>
    <property type="match status" value="1"/>
</dbReference>
<evidence type="ECO:0000313" key="3">
    <source>
        <dbReference type="Proteomes" id="UP000254677"/>
    </source>
</evidence>
<name>A0A378J2Q9_9GAMM</name>
<dbReference type="InterPro" id="IPR029044">
    <property type="entry name" value="Nucleotide-diphossugar_trans"/>
</dbReference>
<dbReference type="RefSeq" id="WP_115220870.1">
    <property type="nucleotide sequence ID" value="NZ_CAXYJE010000007.1"/>
</dbReference>
<dbReference type="PANTHER" id="PTHR48090">
    <property type="entry name" value="UNDECAPRENYL-PHOSPHATE 4-DEOXY-4-FORMAMIDO-L-ARABINOSE TRANSFERASE-RELATED"/>
    <property type="match status" value="1"/>
</dbReference>
<dbReference type="GO" id="GO:0099621">
    <property type="term" value="F:undecaprenyl-phosphate 4-deoxy-4-formamido-L-arabinose transferase activity"/>
    <property type="evidence" value="ECO:0007669"/>
    <property type="project" value="UniProtKB-EC"/>
</dbReference>
<organism evidence="2 3">
    <name type="scientific">Legionella donaldsonii</name>
    <dbReference type="NCBI Taxonomy" id="45060"/>
    <lineage>
        <taxon>Bacteria</taxon>
        <taxon>Pseudomonadati</taxon>
        <taxon>Pseudomonadota</taxon>
        <taxon>Gammaproteobacteria</taxon>
        <taxon>Legionellales</taxon>
        <taxon>Legionellaceae</taxon>
        <taxon>Legionella</taxon>
    </lineage>
</organism>
<accession>A0A378J2Q9</accession>
<dbReference type="EC" id="2.4.2.53" evidence="2"/>